<dbReference type="SUPFAM" id="SSF103473">
    <property type="entry name" value="MFS general substrate transporter"/>
    <property type="match status" value="1"/>
</dbReference>
<name>A0A238KQ11_9RHOB</name>
<dbReference type="GO" id="GO:0022857">
    <property type="term" value="F:transmembrane transporter activity"/>
    <property type="evidence" value="ECO:0007669"/>
    <property type="project" value="InterPro"/>
</dbReference>
<evidence type="ECO:0000256" key="1">
    <source>
        <dbReference type="ARBA" id="ARBA00004141"/>
    </source>
</evidence>
<keyword evidence="4 5" id="KW-0472">Membrane</keyword>
<feature type="transmembrane region" description="Helical" evidence="5">
    <location>
        <begin position="321"/>
        <end position="345"/>
    </location>
</feature>
<reference evidence="8" key="1">
    <citation type="submission" date="2017-05" db="EMBL/GenBank/DDBJ databases">
        <authorList>
            <person name="Rodrigo-Torres L."/>
            <person name="Arahal R. D."/>
            <person name="Lucena T."/>
        </authorList>
    </citation>
    <scope>NUCLEOTIDE SEQUENCE [LARGE SCALE GENOMIC DNA]</scope>
    <source>
        <strain evidence="8">CECT 8868</strain>
    </source>
</reference>
<feature type="transmembrane region" description="Helical" evidence="5">
    <location>
        <begin position="351"/>
        <end position="371"/>
    </location>
</feature>
<feature type="transmembrane region" description="Helical" evidence="5">
    <location>
        <begin position="199"/>
        <end position="222"/>
    </location>
</feature>
<evidence type="ECO:0000256" key="5">
    <source>
        <dbReference type="SAM" id="Phobius"/>
    </source>
</evidence>
<feature type="transmembrane region" description="Helical" evidence="5">
    <location>
        <begin position="157"/>
        <end position="178"/>
    </location>
</feature>
<dbReference type="PANTHER" id="PTHR23514">
    <property type="entry name" value="BYPASS OF STOP CODON PROTEIN 6"/>
    <property type="match status" value="1"/>
</dbReference>
<dbReference type="Gene3D" id="1.20.1250.20">
    <property type="entry name" value="MFS general substrate transporter like domains"/>
    <property type="match status" value="2"/>
</dbReference>
<dbReference type="InterPro" id="IPR020846">
    <property type="entry name" value="MFS_dom"/>
</dbReference>
<dbReference type="PANTHER" id="PTHR23514:SF13">
    <property type="entry name" value="INNER MEMBRANE PROTEIN YBJJ"/>
    <property type="match status" value="1"/>
</dbReference>
<sequence length="377" mass="38798">MNDIKSLRLVFLLQPLALGAWFPRIPQVQESIGLSEGTLAIALMGMPLGLLVALSFGSKLAELLGTRGLLTFGLGGYLIAMPAPAFATSGPVLFGALSLAGVCMAIAQLSLNVTASEVEARSDSSIMNGCHGYWSIGVLLGSAIGAAMAEARVSPGAALSIVSAVSFIPLIFVARHITNYPLPAAPKLQARSGRPSRPLIYIALFGFGIATTEGAMADWLAVFMTNIFDASPGIAGASYTVFALSVALGRFQGDALKSRFAVEKLAQCLVVLALAGLLIALVSPTIWLSFAGVALLGFGVSLGFPLAVSAASVLKGRSSAANVAILTQLTLCGFLIGPPIIGLVAEFSNMRIGLAALIPALLLAFLFARALKSQPPS</sequence>
<feature type="transmembrane region" description="Helical" evidence="5">
    <location>
        <begin position="68"/>
        <end position="86"/>
    </location>
</feature>
<feature type="transmembrane region" description="Helical" evidence="5">
    <location>
        <begin position="132"/>
        <end position="151"/>
    </location>
</feature>
<dbReference type="Proteomes" id="UP000203464">
    <property type="component" value="Unassembled WGS sequence"/>
</dbReference>
<feature type="transmembrane region" description="Helical" evidence="5">
    <location>
        <begin position="265"/>
        <end position="287"/>
    </location>
</feature>
<dbReference type="InterPro" id="IPR051788">
    <property type="entry name" value="MFS_Transporter"/>
</dbReference>
<proteinExistence type="predicted"/>
<evidence type="ECO:0000259" key="6">
    <source>
        <dbReference type="PROSITE" id="PS50850"/>
    </source>
</evidence>
<evidence type="ECO:0000256" key="3">
    <source>
        <dbReference type="ARBA" id="ARBA00022989"/>
    </source>
</evidence>
<dbReference type="CDD" id="cd17393">
    <property type="entry name" value="MFS_MosC_like"/>
    <property type="match status" value="1"/>
</dbReference>
<feature type="transmembrane region" description="Helical" evidence="5">
    <location>
        <begin position="234"/>
        <end position="253"/>
    </location>
</feature>
<keyword evidence="2 5" id="KW-0812">Transmembrane</keyword>
<feature type="transmembrane region" description="Helical" evidence="5">
    <location>
        <begin position="293"/>
        <end position="314"/>
    </location>
</feature>
<feature type="domain" description="Major facilitator superfamily (MFS) profile" evidence="6">
    <location>
        <begin position="199"/>
        <end position="377"/>
    </location>
</feature>
<evidence type="ECO:0000313" key="7">
    <source>
        <dbReference type="EMBL" id="SMX44747.1"/>
    </source>
</evidence>
<dbReference type="EMBL" id="FXYD01000006">
    <property type="protein sequence ID" value="SMX44747.1"/>
    <property type="molecule type" value="Genomic_DNA"/>
</dbReference>
<evidence type="ECO:0000256" key="2">
    <source>
        <dbReference type="ARBA" id="ARBA00022692"/>
    </source>
</evidence>
<dbReference type="InterPro" id="IPR036259">
    <property type="entry name" value="MFS_trans_sf"/>
</dbReference>
<feature type="transmembrane region" description="Helical" evidence="5">
    <location>
        <begin position="7"/>
        <end position="25"/>
    </location>
</feature>
<feature type="transmembrane region" description="Helical" evidence="5">
    <location>
        <begin position="37"/>
        <end position="56"/>
    </location>
</feature>
<keyword evidence="3 5" id="KW-1133">Transmembrane helix</keyword>
<keyword evidence="8" id="KW-1185">Reference proteome</keyword>
<evidence type="ECO:0000313" key="8">
    <source>
        <dbReference type="Proteomes" id="UP000203464"/>
    </source>
</evidence>
<feature type="transmembrane region" description="Helical" evidence="5">
    <location>
        <begin position="92"/>
        <end position="111"/>
    </location>
</feature>
<protein>
    <submittedName>
        <fullName evidence="7">Inner membrane protein YbjJ</fullName>
    </submittedName>
</protein>
<dbReference type="AlphaFoldDB" id="A0A238KQ11"/>
<dbReference type="PROSITE" id="PS50850">
    <property type="entry name" value="MFS"/>
    <property type="match status" value="1"/>
</dbReference>
<organism evidence="7 8">
    <name type="scientific">Octadecabacter ascidiaceicola</name>
    <dbReference type="NCBI Taxonomy" id="1655543"/>
    <lineage>
        <taxon>Bacteria</taxon>
        <taxon>Pseudomonadati</taxon>
        <taxon>Pseudomonadota</taxon>
        <taxon>Alphaproteobacteria</taxon>
        <taxon>Rhodobacterales</taxon>
        <taxon>Roseobacteraceae</taxon>
        <taxon>Octadecabacter</taxon>
    </lineage>
</organism>
<accession>A0A238KQ11</accession>
<evidence type="ECO:0000256" key="4">
    <source>
        <dbReference type="ARBA" id="ARBA00023136"/>
    </source>
</evidence>
<comment type="subcellular location">
    <subcellularLocation>
        <location evidence="1">Membrane</location>
        <topology evidence="1">Multi-pass membrane protein</topology>
    </subcellularLocation>
</comment>
<gene>
    <name evidence="7" type="primary">ybjJ_2</name>
    <name evidence="7" type="ORF">OCA8868_03213</name>
</gene>
<dbReference type="GO" id="GO:0016020">
    <property type="term" value="C:membrane"/>
    <property type="evidence" value="ECO:0007669"/>
    <property type="project" value="UniProtKB-SubCell"/>
</dbReference>